<evidence type="ECO:0000313" key="4">
    <source>
        <dbReference type="EMBL" id="KAK7100476.1"/>
    </source>
</evidence>
<organism evidence="4 5">
    <name type="scientific">Littorina saxatilis</name>
    <dbReference type="NCBI Taxonomy" id="31220"/>
    <lineage>
        <taxon>Eukaryota</taxon>
        <taxon>Metazoa</taxon>
        <taxon>Spiralia</taxon>
        <taxon>Lophotrochozoa</taxon>
        <taxon>Mollusca</taxon>
        <taxon>Gastropoda</taxon>
        <taxon>Caenogastropoda</taxon>
        <taxon>Littorinimorpha</taxon>
        <taxon>Littorinoidea</taxon>
        <taxon>Littorinidae</taxon>
        <taxon>Littorina</taxon>
    </lineage>
</organism>
<dbReference type="GO" id="GO:0000056">
    <property type="term" value="P:ribosomal small subunit export from nucleus"/>
    <property type="evidence" value="ECO:0007669"/>
    <property type="project" value="TreeGrafter"/>
</dbReference>
<feature type="compositionally biased region" description="Acidic residues" evidence="3">
    <location>
        <begin position="160"/>
        <end position="175"/>
    </location>
</feature>
<dbReference type="GO" id="GO:0005634">
    <property type="term" value="C:nucleus"/>
    <property type="evidence" value="ECO:0007669"/>
    <property type="project" value="TreeGrafter"/>
</dbReference>
<sequence length="507" mass="58319">MPGRRKKHFKGNLRNAVIEKFTLGTTELDPSLLMPEDDGEAKELLEDPGLSSKEKNREEQQKYGIYFEDDYNYLQHMKDVVDIQQSEMKQLIVLDPKSGNVSEVSRVYKEEAMEPEDMLVLNSKLQGAAAASNTGMKIVSTQPELDPDFDPEVLAALEDDFNFEDPDNELEDDFMDLANPNDDAEPVEDEEGLAQNFHNLMKVEQQKTDKKKEEDEEADENSDADSNAMDCSDDDGDWTDDEDDKDDQRTTCSEFSSATVPRNKKLQLLDRHTEVVMQREYTEDQIGALDFEELNGRVTFESDLFKQTVKELQDAEFVTTLKEVVDSPDRVRPDLPESWRYIAVRQEGDDEEDEERERRHQLAMMPKKPQWDCVSILSTLSTTRNIPKTVNWPSPDADKKKRKNKTSVSDTDPSEMVSDSGRGLTLKEIEQQIRTEKLADAPTTYRPSGETTEEKKERKNAIKQHRRERRAEKKANKVAFQSEMHRQTKIVQVREAQEKVISLQIPN</sequence>
<reference evidence="4 5" key="1">
    <citation type="submission" date="2024-02" db="EMBL/GenBank/DDBJ databases">
        <title>Chromosome-scale genome assembly of the rough periwinkle Littorina saxatilis.</title>
        <authorList>
            <person name="De Jode A."/>
            <person name="Faria R."/>
            <person name="Formenti G."/>
            <person name="Sims Y."/>
            <person name="Smith T.P."/>
            <person name="Tracey A."/>
            <person name="Wood J.M.D."/>
            <person name="Zagrodzka Z.B."/>
            <person name="Johannesson K."/>
            <person name="Butlin R.K."/>
            <person name="Leder E.H."/>
        </authorList>
    </citation>
    <scope>NUCLEOTIDE SEQUENCE [LARGE SCALE GENOMIC DNA]</scope>
    <source>
        <strain evidence="4">Snail1</strain>
        <tissue evidence="4">Muscle</tissue>
    </source>
</reference>
<evidence type="ECO:0000256" key="3">
    <source>
        <dbReference type="SAM" id="MobiDB-lite"/>
    </source>
</evidence>
<comment type="caution">
    <text evidence="4">The sequence shown here is derived from an EMBL/GenBank/DDBJ whole genome shotgun (WGS) entry which is preliminary data.</text>
</comment>
<dbReference type="GO" id="GO:0030688">
    <property type="term" value="C:preribosome, small subunit precursor"/>
    <property type="evidence" value="ECO:0007669"/>
    <property type="project" value="TreeGrafter"/>
</dbReference>
<accession>A0AAN9B8B8</accession>
<dbReference type="InterPro" id="IPR007307">
    <property type="entry name" value="Ltv1"/>
</dbReference>
<dbReference type="EMBL" id="JBAMIC010000011">
    <property type="protein sequence ID" value="KAK7100476.1"/>
    <property type="molecule type" value="Genomic_DNA"/>
</dbReference>
<feature type="compositionally biased region" description="Basic and acidic residues" evidence="3">
    <location>
        <begin position="425"/>
        <end position="439"/>
    </location>
</feature>
<protein>
    <recommendedName>
        <fullName evidence="2">Protein LTV1 homolog</fullName>
    </recommendedName>
</protein>
<dbReference type="PANTHER" id="PTHR21531:SF0">
    <property type="entry name" value="PROTEIN LTV1 HOMOLOG"/>
    <property type="match status" value="1"/>
</dbReference>
<gene>
    <name evidence="4" type="ORF">V1264_023426</name>
</gene>
<feature type="region of interest" description="Disordered" evidence="3">
    <location>
        <begin position="386"/>
        <end position="483"/>
    </location>
</feature>
<evidence type="ECO:0000313" key="5">
    <source>
        <dbReference type="Proteomes" id="UP001374579"/>
    </source>
</evidence>
<dbReference type="Proteomes" id="UP001374579">
    <property type="component" value="Unassembled WGS sequence"/>
</dbReference>
<feature type="region of interest" description="Disordered" evidence="3">
    <location>
        <begin position="29"/>
        <end position="58"/>
    </location>
</feature>
<dbReference type="GO" id="GO:0042274">
    <property type="term" value="P:ribosomal small subunit biogenesis"/>
    <property type="evidence" value="ECO:0007669"/>
    <property type="project" value="InterPro"/>
</dbReference>
<feature type="compositionally biased region" description="Acidic residues" evidence="3">
    <location>
        <begin position="182"/>
        <end position="192"/>
    </location>
</feature>
<dbReference type="AlphaFoldDB" id="A0AAN9B8B8"/>
<evidence type="ECO:0000256" key="2">
    <source>
        <dbReference type="ARBA" id="ARBA00021561"/>
    </source>
</evidence>
<feature type="compositionally biased region" description="Acidic residues" evidence="3">
    <location>
        <begin position="231"/>
        <end position="245"/>
    </location>
</feature>
<proteinExistence type="inferred from homology"/>
<evidence type="ECO:0000256" key="1">
    <source>
        <dbReference type="ARBA" id="ARBA00009078"/>
    </source>
</evidence>
<feature type="region of interest" description="Disordered" evidence="3">
    <location>
        <begin position="160"/>
        <end position="264"/>
    </location>
</feature>
<feature type="compositionally biased region" description="Basic and acidic residues" evidence="3">
    <location>
        <begin position="204"/>
        <end position="213"/>
    </location>
</feature>
<comment type="similarity">
    <text evidence="1">Belongs to the LTV1 family.</text>
</comment>
<dbReference type="GO" id="GO:0005829">
    <property type="term" value="C:cytosol"/>
    <property type="evidence" value="ECO:0007669"/>
    <property type="project" value="TreeGrafter"/>
</dbReference>
<keyword evidence="5" id="KW-1185">Reference proteome</keyword>
<feature type="compositionally biased region" description="Polar residues" evidence="3">
    <location>
        <begin position="250"/>
        <end position="260"/>
    </location>
</feature>
<dbReference type="PANTHER" id="PTHR21531">
    <property type="entry name" value="LOW-TEMPERATURE VIABILITY PROTEIN LTV1-RELATED"/>
    <property type="match status" value="1"/>
</dbReference>
<dbReference type="Pfam" id="PF04180">
    <property type="entry name" value="LTV"/>
    <property type="match status" value="1"/>
</dbReference>
<feature type="compositionally biased region" description="Acidic residues" evidence="3">
    <location>
        <begin position="214"/>
        <end position="223"/>
    </location>
</feature>
<name>A0AAN9B8B8_9CAEN</name>